<keyword evidence="12" id="KW-1185">Reference proteome</keyword>
<keyword evidence="7" id="KW-0539">Nucleus</keyword>
<dbReference type="Pfam" id="PF13894">
    <property type="entry name" value="zf-C2H2_4"/>
    <property type="match status" value="2"/>
</dbReference>
<dbReference type="Pfam" id="PF00096">
    <property type="entry name" value="zf-C2H2"/>
    <property type="match status" value="1"/>
</dbReference>
<dbReference type="PROSITE" id="PS50157">
    <property type="entry name" value="ZINC_FINGER_C2H2_2"/>
    <property type="match status" value="4"/>
</dbReference>
<keyword evidence="5" id="KW-0862">Zinc</keyword>
<dbReference type="Pfam" id="PF13912">
    <property type="entry name" value="zf-C2H2_6"/>
    <property type="match status" value="1"/>
</dbReference>
<dbReference type="PANTHER" id="PTHR24394">
    <property type="entry name" value="ZINC FINGER PROTEIN"/>
    <property type="match status" value="1"/>
</dbReference>
<evidence type="ECO:0000259" key="10">
    <source>
        <dbReference type="PROSITE" id="PS50157"/>
    </source>
</evidence>
<keyword evidence="6" id="KW-0238">DNA-binding</keyword>
<feature type="compositionally biased region" description="Basic and acidic residues" evidence="9">
    <location>
        <begin position="117"/>
        <end position="164"/>
    </location>
</feature>
<dbReference type="VEuPathDB" id="VectorBase:LLONM1_009529"/>
<keyword evidence="3" id="KW-0677">Repeat</keyword>
<dbReference type="SUPFAM" id="SSF57667">
    <property type="entry name" value="beta-beta-alpha zinc fingers"/>
    <property type="match status" value="2"/>
</dbReference>
<comment type="subcellular location">
    <subcellularLocation>
        <location evidence="1">Nucleus</location>
    </subcellularLocation>
</comment>
<keyword evidence="4 8" id="KW-0863">Zinc-finger</keyword>
<feature type="compositionally biased region" description="Polar residues" evidence="9">
    <location>
        <begin position="93"/>
        <end position="102"/>
    </location>
</feature>
<evidence type="ECO:0000256" key="2">
    <source>
        <dbReference type="ARBA" id="ARBA00022723"/>
    </source>
</evidence>
<dbReference type="EMBL" id="AJWK01000031">
    <property type="status" value="NOT_ANNOTATED_CDS"/>
    <property type="molecule type" value="Genomic_DNA"/>
</dbReference>
<dbReference type="SMART" id="SM00355">
    <property type="entry name" value="ZnF_C2H2"/>
    <property type="match status" value="4"/>
</dbReference>
<feature type="region of interest" description="Disordered" evidence="9">
    <location>
        <begin position="73"/>
        <end position="164"/>
    </location>
</feature>
<keyword evidence="2" id="KW-0479">Metal-binding</keyword>
<dbReference type="PANTHER" id="PTHR24394:SF29">
    <property type="entry name" value="MYONEURIN"/>
    <property type="match status" value="1"/>
</dbReference>
<evidence type="ECO:0000313" key="12">
    <source>
        <dbReference type="Proteomes" id="UP000092461"/>
    </source>
</evidence>
<evidence type="ECO:0000256" key="3">
    <source>
        <dbReference type="ARBA" id="ARBA00022737"/>
    </source>
</evidence>
<dbReference type="VEuPathDB" id="VectorBase:LLOJ000012"/>
<dbReference type="GO" id="GO:0003677">
    <property type="term" value="F:DNA binding"/>
    <property type="evidence" value="ECO:0007669"/>
    <property type="project" value="UniProtKB-KW"/>
</dbReference>
<name>A0A1B0C7Z9_LUTLO</name>
<dbReference type="AlphaFoldDB" id="A0A1B0C7Z9"/>
<evidence type="ECO:0000256" key="9">
    <source>
        <dbReference type="SAM" id="MobiDB-lite"/>
    </source>
</evidence>
<feature type="domain" description="C2H2-type" evidence="10">
    <location>
        <begin position="48"/>
        <end position="75"/>
    </location>
</feature>
<dbReference type="PROSITE" id="PS00028">
    <property type="entry name" value="ZINC_FINGER_C2H2_1"/>
    <property type="match status" value="4"/>
</dbReference>
<evidence type="ECO:0000313" key="11">
    <source>
        <dbReference type="EnsemblMetazoa" id="LLOJ000012-PA"/>
    </source>
</evidence>
<dbReference type="GO" id="GO:0008270">
    <property type="term" value="F:zinc ion binding"/>
    <property type="evidence" value="ECO:0007669"/>
    <property type="project" value="UniProtKB-KW"/>
</dbReference>
<proteinExistence type="predicted"/>
<evidence type="ECO:0000256" key="8">
    <source>
        <dbReference type="PROSITE-ProRule" id="PRU00042"/>
    </source>
</evidence>
<dbReference type="GO" id="GO:0000981">
    <property type="term" value="F:DNA-binding transcription factor activity, RNA polymerase II-specific"/>
    <property type="evidence" value="ECO:0007669"/>
    <property type="project" value="TreeGrafter"/>
</dbReference>
<protein>
    <recommendedName>
        <fullName evidence="10">C2H2-type domain-containing protein</fullName>
    </recommendedName>
</protein>
<sequence>MEIKKEKEDDTPWDVSLQSMVVKEEFKLEEPDDPFMEDNKRLSPVLSVKCPECDKILITQQGLYWHLKNHFKETQKESKSRRKSKKSDDSEQAKQASLNNSEQLDRLDQTKQPNKLKQSDKSEHSGPLKKLEHSIKVEPSEQLDESIRLEKSEQQDNEADPNKDLKYKCKDCGRAFSAVIALTQHLKTHLTKAYTAISCPLCQAVFVRDYDLRRHIKTHSRQKEFPCYICQEVFLYRQSLKNHMKTHQSDEVLIVKREQDVKIESTELPDC</sequence>
<evidence type="ECO:0000256" key="1">
    <source>
        <dbReference type="ARBA" id="ARBA00004123"/>
    </source>
</evidence>
<organism evidence="11 12">
    <name type="scientific">Lutzomyia longipalpis</name>
    <name type="common">Sand fly</name>
    <dbReference type="NCBI Taxonomy" id="7200"/>
    <lineage>
        <taxon>Eukaryota</taxon>
        <taxon>Metazoa</taxon>
        <taxon>Ecdysozoa</taxon>
        <taxon>Arthropoda</taxon>
        <taxon>Hexapoda</taxon>
        <taxon>Insecta</taxon>
        <taxon>Pterygota</taxon>
        <taxon>Neoptera</taxon>
        <taxon>Endopterygota</taxon>
        <taxon>Diptera</taxon>
        <taxon>Nematocera</taxon>
        <taxon>Psychodoidea</taxon>
        <taxon>Psychodidae</taxon>
        <taxon>Lutzomyia</taxon>
        <taxon>Lutzomyia</taxon>
    </lineage>
</organism>
<dbReference type="FunFam" id="3.30.160.60:FF:000045">
    <property type="entry name" value="ZFP69 zinc finger protein B"/>
    <property type="match status" value="1"/>
</dbReference>
<dbReference type="GO" id="GO:0005634">
    <property type="term" value="C:nucleus"/>
    <property type="evidence" value="ECO:0007669"/>
    <property type="project" value="UniProtKB-SubCell"/>
</dbReference>
<dbReference type="EMBL" id="AJWK01000032">
    <property type="status" value="NOT_ANNOTATED_CDS"/>
    <property type="molecule type" value="Genomic_DNA"/>
</dbReference>
<dbReference type="Proteomes" id="UP000092461">
    <property type="component" value="Unassembled WGS sequence"/>
</dbReference>
<evidence type="ECO:0000256" key="6">
    <source>
        <dbReference type="ARBA" id="ARBA00023125"/>
    </source>
</evidence>
<feature type="domain" description="C2H2-type" evidence="10">
    <location>
        <begin position="225"/>
        <end position="252"/>
    </location>
</feature>
<evidence type="ECO:0000256" key="7">
    <source>
        <dbReference type="ARBA" id="ARBA00023242"/>
    </source>
</evidence>
<evidence type="ECO:0000256" key="5">
    <source>
        <dbReference type="ARBA" id="ARBA00022833"/>
    </source>
</evidence>
<dbReference type="EnsemblMetazoa" id="LLOJ000012-RA">
    <property type="protein sequence ID" value="LLOJ000012-PA"/>
    <property type="gene ID" value="LLOJ000012"/>
</dbReference>
<reference evidence="11" key="1">
    <citation type="submission" date="2020-05" db="UniProtKB">
        <authorList>
            <consortium name="EnsemblMetazoa"/>
        </authorList>
    </citation>
    <scope>IDENTIFICATION</scope>
    <source>
        <strain evidence="11">Jacobina</strain>
    </source>
</reference>
<dbReference type="InterPro" id="IPR013087">
    <property type="entry name" value="Znf_C2H2_type"/>
</dbReference>
<dbReference type="InterPro" id="IPR036236">
    <property type="entry name" value="Znf_C2H2_sf"/>
</dbReference>
<dbReference type="Gene3D" id="3.30.160.60">
    <property type="entry name" value="Classic Zinc Finger"/>
    <property type="match status" value="2"/>
</dbReference>
<evidence type="ECO:0000256" key="4">
    <source>
        <dbReference type="ARBA" id="ARBA00022771"/>
    </source>
</evidence>
<feature type="domain" description="C2H2-type" evidence="10">
    <location>
        <begin position="197"/>
        <end position="224"/>
    </location>
</feature>
<accession>A0A1B0C7Z9</accession>
<feature type="domain" description="C2H2-type" evidence="10">
    <location>
        <begin position="167"/>
        <end position="189"/>
    </location>
</feature>